<evidence type="ECO:0008006" key="4">
    <source>
        <dbReference type="Google" id="ProtNLM"/>
    </source>
</evidence>
<proteinExistence type="predicted"/>
<dbReference type="EMBL" id="FNOK01000020">
    <property type="protein sequence ID" value="SDY13561.1"/>
    <property type="molecule type" value="Genomic_DNA"/>
</dbReference>
<evidence type="ECO:0000256" key="1">
    <source>
        <dbReference type="SAM" id="SignalP"/>
    </source>
</evidence>
<organism evidence="2 3">
    <name type="scientific">Saccharopolyspora shandongensis</name>
    <dbReference type="NCBI Taxonomy" id="418495"/>
    <lineage>
        <taxon>Bacteria</taxon>
        <taxon>Bacillati</taxon>
        <taxon>Actinomycetota</taxon>
        <taxon>Actinomycetes</taxon>
        <taxon>Pseudonocardiales</taxon>
        <taxon>Pseudonocardiaceae</taxon>
        <taxon>Saccharopolyspora</taxon>
    </lineage>
</organism>
<protein>
    <recommendedName>
        <fullName evidence="4">Beta/Gamma crystallin</fullName>
    </recommendedName>
</protein>
<evidence type="ECO:0000313" key="3">
    <source>
        <dbReference type="Proteomes" id="UP000199529"/>
    </source>
</evidence>
<evidence type="ECO:0000313" key="2">
    <source>
        <dbReference type="EMBL" id="SDY13561.1"/>
    </source>
</evidence>
<dbReference type="OrthoDB" id="3688289at2"/>
<accession>A0A1H3HDM1</accession>
<feature type="chain" id="PRO_5011644764" description="Beta/Gamma crystallin" evidence="1">
    <location>
        <begin position="35"/>
        <end position="127"/>
    </location>
</feature>
<dbReference type="Proteomes" id="UP000199529">
    <property type="component" value="Unassembled WGS sequence"/>
</dbReference>
<reference evidence="3" key="1">
    <citation type="submission" date="2016-10" db="EMBL/GenBank/DDBJ databases">
        <authorList>
            <person name="Varghese N."/>
            <person name="Submissions S."/>
        </authorList>
    </citation>
    <scope>NUCLEOTIDE SEQUENCE [LARGE SCALE GENOMIC DNA]</scope>
    <source>
        <strain evidence="3">CGMCC 4.3530</strain>
    </source>
</reference>
<sequence length="127" mass="12882">MALAKILKRASLSAMAVGVLASGAALGLTAPASAAGAGSLTVCSKGNYASYVEFPSRGGMTTTIVNAGECRDFNNLGSSNNVEQINVFGIQGPSTFWIQSGSFRASKGGNVHTYGSSADAWAMTPQV</sequence>
<dbReference type="RefSeq" id="WP_143061049.1">
    <property type="nucleotide sequence ID" value="NZ_FNOK01000020.1"/>
</dbReference>
<feature type="signal peptide" evidence="1">
    <location>
        <begin position="1"/>
        <end position="34"/>
    </location>
</feature>
<keyword evidence="1" id="KW-0732">Signal</keyword>
<dbReference type="AlphaFoldDB" id="A0A1H3HDM1"/>
<name>A0A1H3HDM1_9PSEU</name>
<keyword evidence="3" id="KW-1185">Reference proteome</keyword>
<gene>
    <name evidence="2" type="ORF">SAMN05216215_1020110</name>
</gene>